<organism evidence="8 9">
    <name type="scientific">Musa balbisiana</name>
    <name type="common">Banana</name>
    <dbReference type="NCBI Taxonomy" id="52838"/>
    <lineage>
        <taxon>Eukaryota</taxon>
        <taxon>Viridiplantae</taxon>
        <taxon>Streptophyta</taxon>
        <taxon>Embryophyta</taxon>
        <taxon>Tracheophyta</taxon>
        <taxon>Spermatophyta</taxon>
        <taxon>Magnoliopsida</taxon>
        <taxon>Liliopsida</taxon>
        <taxon>Zingiberales</taxon>
        <taxon>Musaceae</taxon>
        <taxon>Musa</taxon>
    </lineage>
</organism>
<dbReference type="PANTHER" id="PTHR31194:SF202">
    <property type="entry name" value="ETHYLENE-RESPONSIVE TRANSCRIPTION FACTOR ERF070"/>
    <property type="match status" value="1"/>
</dbReference>
<feature type="domain" description="AP2/ERF" evidence="7">
    <location>
        <begin position="144"/>
        <end position="201"/>
    </location>
</feature>
<dbReference type="GO" id="GO:0005634">
    <property type="term" value="C:nucleus"/>
    <property type="evidence" value="ECO:0007669"/>
    <property type="project" value="UniProtKB-SubCell"/>
</dbReference>
<dbReference type="Gene3D" id="3.30.730.10">
    <property type="entry name" value="AP2/ERF domain"/>
    <property type="match status" value="1"/>
</dbReference>
<keyword evidence="4" id="KW-0804">Transcription</keyword>
<evidence type="ECO:0000256" key="4">
    <source>
        <dbReference type="ARBA" id="ARBA00023163"/>
    </source>
</evidence>
<dbReference type="SUPFAM" id="SSF54171">
    <property type="entry name" value="DNA-binding domain"/>
    <property type="match status" value="1"/>
</dbReference>
<evidence type="ECO:0000256" key="2">
    <source>
        <dbReference type="ARBA" id="ARBA00023015"/>
    </source>
</evidence>
<evidence type="ECO:0000256" key="1">
    <source>
        <dbReference type="ARBA" id="ARBA00004123"/>
    </source>
</evidence>
<keyword evidence="3" id="KW-0238">DNA-binding</keyword>
<keyword evidence="9" id="KW-1185">Reference proteome</keyword>
<dbReference type="PRINTS" id="PR00367">
    <property type="entry name" value="ETHRSPELEMNT"/>
</dbReference>
<evidence type="ECO:0000313" key="8">
    <source>
        <dbReference type="EMBL" id="THU49520.1"/>
    </source>
</evidence>
<gene>
    <name evidence="8" type="ORF">C4D60_Mb06t10430</name>
</gene>
<dbReference type="Proteomes" id="UP000317650">
    <property type="component" value="Chromosome 6"/>
</dbReference>
<proteinExistence type="predicted"/>
<name>A0A4S8IM11_MUSBA</name>
<evidence type="ECO:0000256" key="3">
    <source>
        <dbReference type="ARBA" id="ARBA00023125"/>
    </source>
</evidence>
<dbReference type="InterPro" id="IPR001471">
    <property type="entry name" value="AP2/ERF_dom"/>
</dbReference>
<keyword evidence="5" id="KW-0539">Nucleus</keyword>
<dbReference type="CDD" id="cd00018">
    <property type="entry name" value="AP2"/>
    <property type="match status" value="1"/>
</dbReference>
<evidence type="ECO:0000313" key="9">
    <source>
        <dbReference type="Proteomes" id="UP000317650"/>
    </source>
</evidence>
<dbReference type="SMART" id="SM00380">
    <property type="entry name" value="AP2"/>
    <property type="match status" value="1"/>
</dbReference>
<evidence type="ECO:0000256" key="6">
    <source>
        <dbReference type="SAM" id="MobiDB-lite"/>
    </source>
</evidence>
<dbReference type="InterPro" id="IPR016177">
    <property type="entry name" value="DNA-bd_dom_sf"/>
</dbReference>
<dbReference type="InterPro" id="IPR050913">
    <property type="entry name" value="AP2/ERF_ERF"/>
</dbReference>
<sequence length="333" mass="36168">MSSGSFDLLFLAAKSIQAFDRHLSVCCVIGGIVFSLFLSSPLRTRQRPEGSRKTDSMRYTRRLRVIFDDPDATESSDDEGVNRSCRMKRATVELRLPGTFPFLQSDASSQESSRRNNKTPKFLRRPKVKTLCSVTSSSTTSAVRFKGVRQRPWGKWAAEIRDPIRGVRLWLGTYDTAEAAAAAYAAAAFRFQTEKKNLSVASTNSTTTSSSPSMRSDAVAVAAPSSPSSVLDVSASASASGVADDGRDSSSIAQDAAEEPSIAELFEGQGLPLPTCDAEFAFGSDLFILGDIGSELLPNEFLRLEDLPDMNDEIVGGDFPSLEALNQWMDIDF</sequence>
<comment type="subcellular location">
    <subcellularLocation>
        <location evidence="1">Nucleus</location>
    </subcellularLocation>
</comment>
<comment type="caution">
    <text evidence="8">The sequence shown here is derived from an EMBL/GenBank/DDBJ whole genome shotgun (WGS) entry which is preliminary data.</text>
</comment>
<dbReference type="InterPro" id="IPR036955">
    <property type="entry name" value="AP2/ERF_dom_sf"/>
</dbReference>
<dbReference type="AlphaFoldDB" id="A0A4S8IM11"/>
<keyword evidence="2" id="KW-0805">Transcription regulation</keyword>
<accession>A0A4S8IM11</accession>
<dbReference type="GO" id="GO:0003677">
    <property type="term" value="F:DNA binding"/>
    <property type="evidence" value="ECO:0007669"/>
    <property type="project" value="UniProtKB-KW"/>
</dbReference>
<dbReference type="GO" id="GO:0003700">
    <property type="term" value="F:DNA-binding transcription factor activity"/>
    <property type="evidence" value="ECO:0007669"/>
    <property type="project" value="InterPro"/>
</dbReference>
<evidence type="ECO:0000256" key="5">
    <source>
        <dbReference type="ARBA" id="ARBA00023242"/>
    </source>
</evidence>
<dbReference type="Pfam" id="PF00847">
    <property type="entry name" value="AP2"/>
    <property type="match status" value="1"/>
</dbReference>
<feature type="region of interest" description="Disordered" evidence="6">
    <location>
        <begin position="200"/>
        <end position="221"/>
    </location>
</feature>
<evidence type="ECO:0000259" key="7">
    <source>
        <dbReference type="PROSITE" id="PS51032"/>
    </source>
</evidence>
<dbReference type="PANTHER" id="PTHR31194">
    <property type="entry name" value="SHN SHINE , DNA BINDING / TRANSCRIPTION FACTOR"/>
    <property type="match status" value="1"/>
</dbReference>
<dbReference type="PROSITE" id="PS51032">
    <property type="entry name" value="AP2_ERF"/>
    <property type="match status" value="1"/>
</dbReference>
<protein>
    <recommendedName>
        <fullName evidence="7">AP2/ERF domain-containing protein</fullName>
    </recommendedName>
</protein>
<reference evidence="8 9" key="1">
    <citation type="journal article" date="2019" name="Nat. Plants">
        <title>Genome sequencing of Musa balbisiana reveals subgenome evolution and function divergence in polyploid bananas.</title>
        <authorList>
            <person name="Yao X."/>
        </authorList>
    </citation>
    <scope>NUCLEOTIDE SEQUENCE [LARGE SCALE GENOMIC DNA]</scope>
    <source>
        <strain evidence="9">cv. DH-PKW</strain>
        <tissue evidence="8">Leaves</tissue>
    </source>
</reference>
<dbReference type="EMBL" id="PYDT01000009">
    <property type="protein sequence ID" value="THU49520.1"/>
    <property type="molecule type" value="Genomic_DNA"/>
</dbReference>